<feature type="active site" evidence="4">
    <location>
        <position position="61"/>
    </location>
</feature>
<dbReference type="InterPro" id="IPR029759">
    <property type="entry name" value="GPX_AS"/>
</dbReference>
<dbReference type="CDD" id="cd00340">
    <property type="entry name" value="GSH_Peroxidase"/>
    <property type="match status" value="1"/>
</dbReference>
<dbReference type="Pfam" id="PF00255">
    <property type="entry name" value="GSHPx"/>
    <property type="match status" value="1"/>
</dbReference>
<reference evidence="8 9" key="1">
    <citation type="submission" date="2017-01" db="EMBL/GenBank/DDBJ databases">
        <authorList>
            <person name="Mah S.A."/>
            <person name="Swanson W.J."/>
            <person name="Moy G.W."/>
            <person name="Vacquier V.D."/>
        </authorList>
    </citation>
    <scope>NUCLEOTIDE SEQUENCE [LARGE SCALE GENOMIC DNA]</scope>
    <source>
        <strain evidence="8 9">DSM 7027</strain>
    </source>
</reference>
<dbReference type="PROSITE" id="PS51355">
    <property type="entry name" value="GLUTATHIONE_PEROXID_3"/>
    <property type="match status" value="1"/>
</dbReference>
<evidence type="ECO:0000256" key="5">
    <source>
        <dbReference type="RuleBase" id="RU000499"/>
    </source>
</evidence>
<keyword evidence="9" id="KW-1185">Reference proteome</keyword>
<accession>A0A1N6X3M5</accession>
<dbReference type="eggNOG" id="COG0386">
    <property type="taxonomic scope" value="Bacteria"/>
</dbReference>
<dbReference type="PRINTS" id="PR01011">
    <property type="entry name" value="GLUTPROXDASE"/>
</dbReference>
<dbReference type="STRING" id="49186.SAMN05421647_112105"/>
<evidence type="ECO:0000256" key="2">
    <source>
        <dbReference type="ARBA" id="ARBA00022559"/>
    </source>
</evidence>
<dbReference type="PIRSF" id="PIRSF000303">
    <property type="entry name" value="Glutathion_perox"/>
    <property type="match status" value="1"/>
</dbReference>
<feature type="chain" id="PRO_5012275213" description="Glutathione peroxidase" evidence="6">
    <location>
        <begin position="20"/>
        <end position="180"/>
    </location>
</feature>
<dbReference type="InterPro" id="IPR036249">
    <property type="entry name" value="Thioredoxin-like_sf"/>
</dbReference>
<dbReference type="RefSeq" id="WP_076465916.1">
    <property type="nucleotide sequence ID" value="NZ_FTMN01000012.1"/>
</dbReference>
<evidence type="ECO:0000256" key="6">
    <source>
        <dbReference type="SAM" id="SignalP"/>
    </source>
</evidence>
<name>A0A1N6X3M5_9GAMM</name>
<protein>
    <recommendedName>
        <fullName evidence="5">Glutathione peroxidase</fullName>
    </recommendedName>
</protein>
<evidence type="ECO:0000313" key="8">
    <source>
        <dbReference type="EMBL" id="SIQ96974.1"/>
    </source>
</evidence>
<evidence type="ECO:0000256" key="3">
    <source>
        <dbReference type="ARBA" id="ARBA00023002"/>
    </source>
</evidence>
<feature type="signal peptide" evidence="6">
    <location>
        <begin position="1"/>
        <end position="19"/>
    </location>
</feature>
<dbReference type="EMBL" id="FTMN01000012">
    <property type="protein sequence ID" value="SIQ96974.1"/>
    <property type="molecule type" value="Genomic_DNA"/>
</dbReference>
<sequence>MKRLMSSILGLCLSHTATAAEPNTDALFDHQLKRLHADERVDMRAAFSGHPMLVINTASHCGFTPQFEGLESLHQRYKDKGLKVVGFPSNDFMQEAKDEAKIAKVCRYNFGVTFDMFSPIAVRGSDAHPIFQEIARQTDKPPRWNFYKYVIDAEGNVTAAFSSMTAPDDEDLRKAIEAVL</sequence>
<dbReference type="Proteomes" id="UP000186895">
    <property type="component" value="Unassembled WGS sequence"/>
</dbReference>
<evidence type="ECO:0000256" key="4">
    <source>
        <dbReference type="PIRSR" id="PIRSR000303-1"/>
    </source>
</evidence>
<proteinExistence type="inferred from homology"/>
<gene>
    <name evidence="8" type="ORF">SAMN05421647_112105</name>
</gene>
<dbReference type="InterPro" id="IPR013766">
    <property type="entry name" value="Thioredoxin_domain"/>
</dbReference>
<dbReference type="Gene3D" id="3.40.30.10">
    <property type="entry name" value="Glutaredoxin"/>
    <property type="match status" value="1"/>
</dbReference>
<keyword evidence="2 5" id="KW-0575">Peroxidase</keyword>
<keyword evidence="3 5" id="KW-0560">Oxidoreductase</keyword>
<dbReference type="InterPro" id="IPR000889">
    <property type="entry name" value="Glutathione_peroxidase"/>
</dbReference>
<dbReference type="PANTHER" id="PTHR11592:SF44">
    <property type="entry name" value="GLUTATHIONE PEROXIDASE"/>
    <property type="match status" value="1"/>
</dbReference>
<organism evidence="8 9">
    <name type="scientific">Marinobacterium stanieri</name>
    <dbReference type="NCBI Taxonomy" id="49186"/>
    <lineage>
        <taxon>Bacteria</taxon>
        <taxon>Pseudomonadati</taxon>
        <taxon>Pseudomonadota</taxon>
        <taxon>Gammaproteobacteria</taxon>
        <taxon>Oceanospirillales</taxon>
        <taxon>Oceanospirillaceae</taxon>
        <taxon>Marinobacterium</taxon>
    </lineage>
</organism>
<dbReference type="AlphaFoldDB" id="A0A1N6X3M5"/>
<dbReference type="PANTHER" id="PTHR11592">
    <property type="entry name" value="GLUTATHIONE PEROXIDASE"/>
    <property type="match status" value="1"/>
</dbReference>
<feature type="domain" description="Thioredoxin" evidence="7">
    <location>
        <begin position="11"/>
        <end position="180"/>
    </location>
</feature>
<comment type="similarity">
    <text evidence="1 5">Belongs to the glutathione peroxidase family.</text>
</comment>
<dbReference type="GO" id="GO:0034599">
    <property type="term" value="P:cellular response to oxidative stress"/>
    <property type="evidence" value="ECO:0007669"/>
    <property type="project" value="TreeGrafter"/>
</dbReference>
<evidence type="ECO:0000259" key="7">
    <source>
        <dbReference type="PROSITE" id="PS51352"/>
    </source>
</evidence>
<evidence type="ECO:0000313" key="9">
    <source>
        <dbReference type="Proteomes" id="UP000186895"/>
    </source>
</evidence>
<dbReference type="PROSITE" id="PS00460">
    <property type="entry name" value="GLUTATHIONE_PEROXID_1"/>
    <property type="match status" value="1"/>
</dbReference>
<keyword evidence="6" id="KW-0732">Signal</keyword>
<dbReference type="GO" id="GO:0004601">
    <property type="term" value="F:peroxidase activity"/>
    <property type="evidence" value="ECO:0007669"/>
    <property type="project" value="UniProtKB-KW"/>
</dbReference>
<dbReference type="SUPFAM" id="SSF52833">
    <property type="entry name" value="Thioredoxin-like"/>
    <property type="match status" value="1"/>
</dbReference>
<evidence type="ECO:0000256" key="1">
    <source>
        <dbReference type="ARBA" id="ARBA00006926"/>
    </source>
</evidence>
<dbReference type="PROSITE" id="PS51352">
    <property type="entry name" value="THIOREDOXIN_2"/>
    <property type="match status" value="1"/>
</dbReference>